<dbReference type="InterPro" id="IPR012677">
    <property type="entry name" value="Nucleotide-bd_a/b_plait_sf"/>
</dbReference>
<dbReference type="GeneID" id="105899687"/>
<feature type="region of interest" description="Disordered" evidence="3">
    <location>
        <begin position="285"/>
        <end position="338"/>
    </location>
</feature>
<feature type="compositionally biased region" description="Low complexity" evidence="3">
    <location>
        <begin position="524"/>
        <end position="547"/>
    </location>
</feature>
<dbReference type="GO" id="GO:0008270">
    <property type="term" value="F:zinc ion binding"/>
    <property type="evidence" value="ECO:0007669"/>
    <property type="project" value="UniProtKB-KW"/>
</dbReference>
<dbReference type="KEGG" id="char:105899687"/>
<name>A0A6P3VVU1_CLUHA</name>
<dbReference type="InterPro" id="IPR009060">
    <property type="entry name" value="UBA-like_sf"/>
</dbReference>
<dbReference type="PROSITE" id="PS50102">
    <property type="entry name" value="RRM"/>
    <property type="match status" value="1"/>
</dbReference>
<dbReference type="InterPro" id="IPR000571">
    <property type="entry name" value="Znf_CCCH"/>
</dbReference>
<keyword evidence="1" id="KW-0694">RNA-binding</keyword>
<keyword evidence="2" id="KW-0863">Zinc-finger</keyword>
<feature type="compositionally biased region" description="Basic and acidic residues" evidence="3">
    <location>
        <begin position="232"/>
        <end position="242"/>
    </location>
</feature>
<dbReference type="PROSITE" id="PS50103">
    <property type="entry name" value="ZF_C3H1"/>
    <property type="match status" value="1"/>
</dbReference>
<keyword evidence="2" id="KW-0862">Zinc</keyword>
<dbReference type="OrthoDB" id="2017782at2759"/>
<evidence type="ECO:0000259" key="5">
    <source>
        <dbReference type="PROSITE" id="PS50103"/>
    </source>
</evidence>
<dbReference type="GO" id="GO:0003723">
    <property type="term" value="F:RNA binding"/>
    <property type="evidence" value="ECO:0007669"/>
    <property type="project" value="UniProtKB-UniRule"/>
</dbReference>
<feature type="compositionally biased region" description="Acidic residues" evidence="3">
    <location>
        <begin position="249"/>
        <end position="258"/>
    </location>
</feature>
<evidence type="ECO:0000256" key="3">
    <source>
        <dbReference type="SAM" id="MobiDB-lite"/>
    </source>
</evidence>
<feature type="domain" description="C3H1-type" evidence="5">
    <location>
        <begin position="645"/>
        <end position="672"/>
    </location>
</feature>
<reference evidence="7" key="1">
    <citation type="submission" date="2025-08" db="UniProtKB">
        <authorList>
            <consortium name="RefSeq"/>
        </authorList>
    </citation>
    <scope>IDENTIFICATION</scope>
</reference>
<dbReference type="InterPro" id="IPR000504">
    <property type="entry name" value="RRM_dom"/>
</dbReference>
<feature type="compositionally biased region" description="Basic and acidic residues" evidence="3">
    <location>
        <begin position="291"/>
        <end position="308"/>
    </location>
</feature>
<feature type="compositionally biased region" description="Basic and acidic residues" evidence="3">
    <location>
        <begin position="132"/>
        <end position="153"/>
    </location>
</feature>
<dbReference type="RefSeq" id="XP_012682359.2">
    <property type="nucleotide sequence ID" value="XM_012826905.3"/>
</dbReference>
<evidence type="ECO:0000259" key="4">
    <source>
        <dbReference type="PROSITE" id="PS50102"/>
    </source>
</evidence>
<dbReference type="CDD" id="cd00590">
    <property type="entry name" value="RRM_SF"/>
    <property type="match status" value="1"/>
</dbReference>
<dbReference type="CDD" id="cd14270">
    <property type="entry name" value="UBA"/>
    <property type="match status" value="1"/>
</dbReference>
<dbReference type="Gene3D" id="1.25.40.10">
    <property type="entry name" value="Tetratricopeptide repeat domain"/>
    <property type="match status" value="1"/>
</dbReference>
<dbReference type="Proteomes" id="UP000515152">
    <property type="component" value="Chromosome 14"/>
</dbReference>
<keyword evidence="2" id="KW-0479">Metal-binding</keyword>
<dbReference type="InterPro" id="IPR035979">
    <property type="entry name" value="RBD_domain_sf"/>
</dbReference>
<feature type="compositionally biased region" description="Polar residues" evidence="3">
    <location>
        <begin position="309"/>
        <end position="318"/>
    </location>
</feature>
<dbReference type="SMART" id="SM00360">
    <property type="entry name" value="RRM"/>
    <property type="match status" value="1"/>
</dbReference>
<feature type="region of interest" description="Disordered" evidence="3">
    <location>
        <begin position="521"/>
        <end position="547"/>
    </location>
</feature>
<dbReference type="PANTHER" id="PTHR47678">
    <property type="entry name" value="TETRATRICOPEPTIDE REPEAT PROTEIN 31"/>
    <property type="match status" value="1"/>
</dbReference>
<organism evidence="6 7">
    <name type="scientific">Clupea harengus</name>
    <name type="common">Atlantic herring</name>
    <dbReference type="NCBI Taxonomy" id="7950"/>
    <lineage>
        <taxon>Eukaryota</taxon>
        <taxon>Metazoa</taxon>
        <taxon>Chordata</taxon>
        <taxon>Craniata</taxon>
        <taxon>Vertebrata</taxon>
        <taxon>Euteleostomi</taxon>
        <taxon>Actinopterygii</taxon>
        <taxon>Neopterygii</taxon>
        <taxon>Teleostei</taxon>
        <taxon>Clupei</taxon>
        <taxon>Clupeiformes</taxon>
        <taxon>Clupeoidei</taxon>
        <taxon>Clupeidae</taxon>
        <taxon>Clupea</taxon>
    </lineage>
</organism>
<dbReference type="SUPFAM" id="SSF54928">
    <property type="entry name" value="RNA-binding domain, RBD"/>
    <property type="match status" value="1"/>
</dbReference>
<evidence type="ECO:0000313" key="6">
    <source>
        <dbReference type="Proteomes" id="UP000515152"/>
    </source>
</evidence>
<dbReference type="InterPro" id="IPR011990">
    <property type="entry name" value="TPR-like_helical_dom_sf"/>
</dbReference>
<dbReference type="AlphaFoldDB" id="A0A6P3VVU1"/>
<feature type="domain" description="RRM" evidence="4">
    <location>
        <begin position="555"/>
        <end position="628"/>
    </location>
</feature>
<sequence length="682" mass="77104">MSSTTAWATGYLRNPRILQAHETIVDMLHGRTPFNLLDALSVNFGADDEDPDSSGSSDNERSSGPYCGLNRNFLQRSGPRVTVVTTRQITREAIKAAEKSAEELIEEEERLKKKAENKRLKKLRQKEKKRLQKQEKENANKTHDKQNNGEGIKKNQNKKSAESADVGPQCHSDLSSEEEDEDKDSISSEQECRKTKKQLQKREKKNYNETDDEKTIDSKEDVCIKGKNQNKKSAELHPDKGPECSSDGSSDEEEDEEKESVRSDTEDLDMSSCFVSNAAAAISKRKLKTKEKKDKKDKRTGESGKDFQKPNTEQQNSKAHQKEVTPLSTQNPVKEDPERNITDLISRSMELACIGNQYAANGNLEMAVKYFTDAIMYNTREYKLFGNRSFCFERMQQYEKSLMDANVALSMNPQWIKGLYRKGRALTGLKRYMEAVLVYKEVLTQDSSCADAAQELIKVQIMQLMEMGFTKEQSANAMIIHGSVEKALDALSGLHGTIPVHSPPVQEDWVRVEKRSQSPKADFQVASQPVQQPVPQTQPQPQASPQSKYVKPELFPVWFGGPMPVLTEAYIYDLFNQVGPVHSVKVLRSKGCAFVNYYRKQDSEEAVKKLHGIIVAGGIPLTVRFPDRIHPHLGVSQAAATECTDKLPDECYFWRSSGCIKSQNCQYRHIPQNKGIDRNKFK</sequence>
<feature type="compositionally biased region" description="Basic residues" evidence="3">
    <location>
        <begin position="116"/>
        <end position="131"/>
    </location>
</feature>
<evidence type="ECO:0000313" key="7">
    <source>
        <dbReference type="RefSeq" id="XP_012682359.2"/>
    </source>
</evidence>
<feature type="zinc finger region" description="C3H1-type" evidence="2">
    <location>
        <begin position="645"/>
        <end position="672"/>
    </location>
</feature>
<feature type="compositionally biased region" description="Basic residues" evidence="3">
    <location>
        <begin position="194"/>
        <end position="204"/>
    </location>
</feature>
<accession>A0A6P3VVU1</accession>
<evidence type="ECO:0000256" key="1">
    <source>
        <dbReference type="PROSITE-ProRule" id="PRU00176"/>
    </source>
</evidence>
<feature type="region of interest" description="Disordered" evidence="3">
    <location>
        <begin position="116"/>
        <end position="273"/>
    </location>
</feature>
<feature type="compositionally biased region" description="Basic and acidic residues" evidence="3">
    <location>
        <begin position="184"/>
        <end position="193"/>
    </location>
</feature>
<dbReference type="Gene3D" id="1.10.8.10">
    <property type="entry name" value="DNA helicase RuvA subunit, C-terminal domain"/>
    <property type="match status" value="1"/>
</dbReference>
<feature type="region of interest" description="Disordered" evidence="3">
    <location>
        <begin position="47"/>
        <end position="73"/>
    </location>
</feature>
<gene>
    <name evidence="7" type="primary">si:dkey-33c12.4</name>
</gene>
<dbReference type="InterPro" id="IPR019734">
    <property type="entry name" value="TPR_rpt"/>
</dbReference>
<dbReference type="SUPFAM" id="SSF46934">
    <property type="entry name" value="UBA-like"/>
    <property type="match status" value="1"/>
</dbReference>
<feature type="compositionally biased region" description="Basic and acidic residues" evidence="3">
    <location>
        <begin position="205"/>
        <end position="224"/>
    </location>
</feature>
<protein>
    <submittedName>
        <fullName evidence="7">Uncharacterized protein si:dkey-33c12.4</fullName>
    </submittedName>
</protein>
<keyword evidence="6" id="KW-1185">Reference proteome</keyword>
<dbReference type="Gene3D" id="3.30.70.330">
    <property type="match status" value="1"/>
</dbReference>
<proteinExistence type="predicted"/>
<dbReference type="Pfam" id="PF00076">
    <property type="entry name" value="RRM_1"/>
    <property type="match status" value="1"/>
</dbReference>
<dbReference type="PANTHER" id="PTHR47678:SF1">
    <property type="entry name" value="TETRATRICOPEPTIDE REPEAT PROTEIN 31"/>
    <property type="match status" value="1"/>
</dbReference>
<dbReference type="SMART" id="SM00028">
    <property type="entry name" value="TPR"/>
    <property type="match status" value="3"/>
</dbReference>
<evidence type="ECO:0000256" key="2">
    <source>
        <dbReference type="PROSITE-ProRule" id="PRU00723"/>
    </source>
</evidence>
<dbReference type="SUPFAM" id="SSF48452">
    <property type="entry name" value="TPR-like"/>
    <property type="match status" value="1"/>
</dbReference>